<dbReference type="EMBL" id="JBDFQZ010000014">
    <property type="protein sequence ID" value="KAK9667088.1"/>
    <property type="molecule type" value="Genomic_DNA"/>
</dbReference>
<dbReference type="Proteomes" id="UP001443914">
    <property type="component" value="Unassembled WGS sequence"/>
</dbReference>
<name>A0AAW1GVI9_SAPOF</name>
<gene>
    <name evidence="1" type="ORF">RND81_14G232000</name>
</gene>
<dbReference type="AlphaFoldDB" id="A0AAW1GVI9"/>
<protein>
    <submittedName>
        <fullName evidence="1">Uncharacterized protein</fullName>
    </submittedName>
</protein>
<organism evidence="1 2">
    <name type="scientific">Saponaria officinalis</name>
    <name type="common">Common soapwort</name>
    <name type="synonym">Lychnis saponaria</name>
    <dbReference type="NCBI Taxonomy" id="3572"/>
    <lineage>
        <taxon>Eukaryota</taxon>
        <taxon>Viridiplantae</taxon>
        <taxon>Streptophyta</taxon>
        <taxon>Embryophyta</taxon>
        <taxon>Tracheophyta</taxon>
        <taxon>Spermatophyta</taxon>
        <taxon>Magnoliopsida</taxon>
        <taxon>eudicotyledons</taxon>
        <taxon>Gunneridae</taxon>
        <taxon>Pentapetalae</taxon>
        <taxon>Caryophyllales</taxon>
        <taxon>Caryophyllaceae</taxon>
        <taxon>Caryophylleae</taxon>
        <taxon>Saponaria</taxon>
    </lineage>
</organism>
<proteinExistence type="predicted"/>
<reference evidence="1" key="1">
    <citation type="submission" date="2024-03" db="EMBL/GenBank/DDBJ databases">
        <title>WGS assembly of Saponaria officinalis var. Norfolk2.</title>
        <authorList>
            <person name="Jenkins J."/>
            <person name="Shu S."/>
            <person name="Grimwood J."/>
            <person name="Barry K."/>
            <person name="Goodstein D."/>
            <person name="Schmutz J."/>
            <person name="Leebens-Mack J."/>
            <person name="Osbourn A."/>
        </authorList>
    </citation>
    <scope>NUCLEOTIDE SEQUENCE [LARGE SCALE GENOMIC DNA]</scope>
    <source>
        <strain evidence="1">JIC</strain>
    </source>
</reference>
<evidence type="ECO:0000313" key="1">
    <source>
        <dbReference type="EMBL" id="KAK9667088.1"/>
    </source>
</evidence>
<sequence>MVIVHSQVQGLSVDHLCAEVIELYDKFYNGLLSSHDDQFHGLVLNLFRKMMILDRGSPRDGDNVPKINKRRGSHVEYQMEVACGQSSGLLTTSVQRYSQIPIPVTIVKGGGAQSQFLSKIEAACALLDLTKVQRFLVEDYFTDNKSRIGVYSDISPEAMAHRIKIFLSYKHGEAQIKNLHPSTYDPDLHYESPSGLERN</sequence>
<evidence type="ECO:0000313" key="2">
    <source>
        <dbReference type="Proteomes" id="UP001443914"/>
    </source>
</evidence>
<comment type="caution">
    <text evidence="1">The sequence shown here is derived from an EMBL/GenBank/DDBJ whole genome shotgun (WGS) entry which is preliminary data.</text>
</comment>
<keyword evidence="2" id="KW-1185">Reference proteome</keyword>
<accession>A0AAW1GVI9</accession>